<gene>
    <name evidence="3" type="ORF">FC26_GL000919</name>
</gene>
<dbReference type="CDD" id="cd00293">
    <property type="entry name" value="USP-like"/>
    <property type="match status" value="1"/>
</dbReference>
<dbReference type="STRING" id="1423813.FC26_GL000919"/>
<reference evidence="3 4" key="1">
    <citation type="journal article" date="2015" name="Genome Announc.">
        <title>Expanding the biotechnology potential of lactobacilli through comparative genomics of 213 strains and associated genera.</title>
        <authorList>
            <person name="Sun Z."/>
            <person name="Harris H.M."/>
            <person name="McCann A."/>
            <person name="Guo C."/>
            <person name="Argimon S."/>
            <person name="Zhang W."/>
            <person name="Yang X."/>
            <person name="Jeffery I.B."/>
            <person name="Cooney J.C."/>
            <person name="Kagawa T.F."/>
            <person name="Liu W."/>
            <person name="Song Y."/>
            <person name="Salvetti E."/>
            <person name="Wrobel A."/>
            <person name="Rasinkangas P."/>
            <person name="Parkhill J."/>
            <person name="Rea M.C."/>
            <person name="O'Sullivan O."/>
            <person name="Ritari J."/>
            <person name="Douillard F.P."/>
            <person name="Paul Ross R."/>
            <person name="Yang R."/>
            <person name="Briner A.E."/>
            <person name="Felis G.E."/>
            <person name="de Vos W.M."/>
            <person name="Barrangou R."/>
            <person name="Klaenhammer T.R."/>
            <person name="Caufield P.W."/>
            <person name="Cui Y."/>
            <person name="Zhang H."/>
            <person name="O'Toole P.W."/>
        </authorList>
    </citation>
    <scope>NUCLEOTIDE SEQUENCE [LARGE SCALE GENOMIC DNA]</scope>
    <source>
        <strain evidence="3 4">DSM 20634</strain>
    </source>
</reference>
<accession>A0A0R2ABQ9</accession>
<dbReference type="InterPro" id="IPR006015">
    <property type="entry name" value="Universal_stress_UspA"/>
</dbReference>
<comment type="caution">
    <text evidence="3">The sequence shown here is derived from an EMBL/GenBank/DDBJ whole genome shotgun (WGS) entry which is preliminary data.</text>
</comment>
<comment type="similarity">
    <text evidence="1">Belongs to the universal stress protein A family.</text>
</comment>
<evidence type="ECO:0000259" key="2">
    <source>
        <dbReference type="Pfam" id="PF00582"/>
    </source>
</evidence>
<evidence type="ECO:0000313" key="3">
    <source>
        <dbReference type="EMBL" id="KRM60284.1"/>
    </source>
</evidence>
<sequence length="171" mass="18746">MGVLFMSSYKNILVGVDGSKQSEMALEKGIISAIQNNAKLILLSVINGERYPNTSTVGYGFIDRSVYDTAVEEMKKKLNEFKQRAVDAGVKDVETEVKIGNAKLELGTDYPRAHDVDLIVVGATGLNVIGRMIVGSTSSYVIREAPCDVIVVKTDKDNREVDLQKTTYPEI</sequence>
<proteinExistence type="inferred from homology"/>
<protein>
    <recommendedName>
        <fullName evidence="2">UspA domain-containing protein</fullName>
    </recommendedName>
</protein>
<name>A0A0R2ABQ9_9LACO</name>
<dbReference type="Pfam" id="PF00582">
    <property type="entry name" value="Usp"/>
    <property type="match status" value="1"/>
</dbReference>
<dbReference type="Gene3D" id="3.40.50.620">
    <property type="entry name" value="HUPs"/>
    <property type="match status" value="1"/>
</dbReference>
<dbReference type="InterPro" id="IPR006016">
    <property type="entry name" value="UspA"/>
</dbReference>
<dbReference type="PANTHER" id="PTHR46268:SF6">
    <property type="entry name" value="UNIVERSAL STRESS PROTEIN UP12"/>
    <property type="match status" value="1"/>
</dbReference>
<dbReference type="Proteomes" id="UP000051733">
    <property type="component" value="Unassembled WGS sequence"/>
</dbReference>
<dbReference type="InterPro" id="IPR014729">
    <property type="entry name" value="Rossmann-like_a/b/a_fold"/>
</dbReference>
<dbReference type="AlphaFoldDB" id="A0A0R2ABQ9"/>
<dbReference type="EMBL" id="AYYY01000070">
    <property type="protein sequence ID" value="KRM60284.1"/>
    <property type="molecule type" value="Genomic_DNA"/>
</dbReference>
<dbReference type="PANTHER" id="PTHR46268">
    <property type="entry name" value="STRESS RESPONSE PROTEIN NHAX"/>
    <property type="match status" value="1"/>
</dbReference>
<dbReference type="PRINTS" id="PR01438">
    <property type="entry name" value="UNVRSLSTRESS"/>
</dbReference>
<dbReference type="PATRIC" id="fig|1423813.3.peg.945"/>
<keyword evidence="4" id="KW-1185">Reference proteome</keyword>
<dbReference type="PIRSF" id="PIRSF006276">
    <property type="entry name" value="UspA"/>
    <property type="match status" value="1"/>
</dbReference>
<evidence type="ECO:0000313" key="4">
    <source>
        <dbReference type="Proteomes" id="UP000051733"/>
    </source>
</evidence>
<organism evidence="3 4">
    <name type="scientific">Paucilactobacillus vaccinostercus DSM 20634</name>
    <dbReference type="NCBI Taxonomy" id="1423813"/>
    <lineage>
        <taxon>Bacteria</taxon>
        <taxon>Bacillati</taxon>
        <taxon>Bacillota</taxon>
        <taxon>Bacilli</taxon>
        <taxon>Lactobacillales</taxon>
        <taxon>Lactobacillaceae</taxon>
        <taxon>Paucilactobacillus</taxon>
    </lineage>
</organism>
<feature type="domain" description="UspA" evidence="2">
    <location>
        <begin position="9"/>
        <end position="153"/>
    </location>
</feature>
<dbReference type="SUPFAM" id="SSF52402">
    <property type="entry name" value="Adenine nucleotide alpha hydrolases-like"/>
    <property type="match status" value="1"/>
</dbReference>
<evidence type="ECO:0000256" key="1">
    <source>
        <dbReference type="ARBA" id="ARBA00008791"/>
    </source>
</evidence>